<dbReference type="InterPro" id="IPR051011">
    <property type="entry name" value="Metal_resp_trans_reg"/>
</dbReference>
<dbReference type="PROSITE" id="PS50987">
    <property type="entry name" value="HTH_ARSR_2"/>
    <property type="match status" value="1"/>
</dbReference>
<name>A0A0C5JKN7_9PROT</name>
<dbReference type="PATRIC" id="fig|1565605.3.peg.974"/>
<evidence type="ECO:0000313" key="6">
    <source>
        <dbReference type="Proteomes" id="UP000061603"/>
    </source>
</evidence>
<dbReference type="SUPFAM" id="SSF46785">
    <property type="entry name" value="Winged helix' DNA-binding domain"/>
    <property type="match status" value="1"/>
</dbReference>
<evidence type="ECO:0000313" key="5">
    <source>
        <dbReference type="EMBL" id="AJP47941.1"/>
    </source>
</evidence>
<protein>
    <submittedName>
        <fullName evidence="5">ArsR family transcriptional regulator</fullName>
    </submittedName>
</protein>
<dbReference type="PRINTS" id="PR00778">
    <property type="entry name" value="HTHARSR"/>
</dbReference>
<dbReference type="EMBL" id="CP010554">
    <property type="protein sequence ID" value="AJP47941.1"/>
    <property type="molecule type" value="Genomic_DNA"/>
</dbReference>
<dbReference type="Pfam" id="PF01022">
    <property type="entry name" value="HTH_5"/>
    <property type="match status" value="1"/>
</dbReference>
<dbReference type="RefSeq" id="WP_202636252.1">
    <property type="nucleotide sequence ID" value="NZ_CP010554.1"/>
</dbReference>
<dbReference type="InterPro" id="IPR001845">
    <property type="entry name" value="HTH_ArsR_DNA-bd_dom"/>
</dbReference>
<dbReference type="PANTHER" id="PTHR43132:SF2">
    <property type="entry name" value="ARSENICAL RESISTANCE OPERON REPRESSOR ARSR-RELATED"/>
    <property type="match status" value="1"/>
</dbReference>
<dbReference type="GO" id="GO:0003700">
    <property type="term" value="F:DNA-binding transcription factor activity"/>
    <property type="evidence" value="ECO:0007669"/>
    <property type="project" value="InterPro"/>
</dbReference>
<reference evidence="5 6" key="1">
    <citation type="journal article" date="2015" name="Genome Announc.">
        <title>Complete Genome Sequence of a Novel Bacterium within the Family Rhodocyclaceae That Degrades Polycyclic Aromatic Hydrocarbons.</title>
        <authorList>
            <person name="Singleton D.R."/>
            <person name="Dickey A.N."/>
            <person name="Scholl E.H."/>
            <person name="Wright F.A."/>
            <person name="Aitken M.D."/>
        </authorList>
    </citation>
    <scope>NUCLEOTIDE SEQUENCE [LARGE SCALE GENOMIC DNA]</scope>
    <source>
        <strain evidence="6">PG1-Ca6</strain>
    </source>
</reference>
<dbReference type="InterPro" id="IPR036388">
    <property type="entry name" value="WH-like_DNA-bd_sf"/>
</dbReference>
<feature type="domain" description="HTH arsR-type" evidence="4">
    <location>
        <begin position="16"/>
        <end position="110"/>
    </location>
</feature>
<dbReference type="CDD" id="cd00090">
    <property type="entry name" value="HTH_ARSR"/>
    <property type="match status" value="1"/>
</dbReference>
<keyword evidence="1" id="KW-0805">Transcription regulation</keyword>
<dbReference type="AlphaFoldDB" id="A0A0C5JKN7"/>
<keyword evidence="6" id="KW-1185">Reference proteome</keyword>
<dbReference type="PANTHER" id="PTHR43132">
    <property type="entry name" value="ARSENICAL RESISTANCE OPERON REPRESSOR ARSR-RELATED"/>
    <property type="match status" value="1"/>
</dbReference>
<dbReference type="Gene3D" id="1.10.10.10">
    <property type="entry name" value="Winged helix-like DNA-binding domain superfamily/Winged helix DNA-binding domain"/>
    <property type="match status" value="1"/>
</dbReference>
<dbReference type="SMART" id="SM00418">
    <property type="entry name" value="HTH_ARSR"/>
    <property type="match status" value="1"/>
</dbReference>
<evidence type="ECO:0000256" key="2">
    <source>
        <dbReference type="ARBA" id="ARBA00023125"/>
    </source>
</evidence>
<dbReference type="NCBIfam" id="NF033788">
    <property type="entry name" value="HTH_metalloreg"/>
    <property type="match status" value="1"/>
</dbReference>
<dbReference type="KEGG" id="rbu:PG1C_04630"/>
<dbReference type="HOGENOM" id="CLU_097806_6_4_4"/>
<dbReference type="Proteomes" id="UP000061603">
    <property type="component" value="Chromosome"/>
</dbReference>
<keyword evidence="3" id="KW-0804">Transcription</keyword>
<proteinExistence type="predicted"/>
<accession>A0A0C5JKN7</accession>
<sequence>MSATASPDYPVLSISVMRAAAGETAAVLRALSNEDRLLLLCQMSQGEYSVGELEALLDIRQPTLSQQLTVLRAEGLVNTRREGKRIFYRVSDQKVLMILTTLYQLYCPKPTRSGKRSDV</sequence>
<organism evidence="5 6">
    <name type="scientific">Rugosibacter aromaticivorans</name>
    <dbReference type="NCBI Taxonomy" id="1565605"/>
    <lineage>
        <taxon>Bacteria</taxon>
        <taxon>Pseudomonadati</taxon>
        <taxon>Pseudomonadota</taxon>
        <taxon>Betaproteobacteria</taxon>
        <taxon>Nitrosomonadales</taxon>
        <taxon>Sterolibacteriaceae</taxon>
        <taxon>Rugosibacter</taxon>
    </lineage>
</organism>
<evidence type="ECO:0000256" key="1">
    <source>
        <dbReference type="ARBA" id="ARBA00023015"/>
    </source>
</evidence>
<gene>
    <name evidence="5" type="ORF">PG1C_04630</name>
</gene>
<dbReference type="InterPro" id="IPR036390">
    <property type="entry name" value="WH_DNA-bd_sf"/>
</dbReference>
<dbReference type="STRING" id="1565605.PG1C_04630"/>
<evidence type="ECO:0000256" key="3">
    <source>
        <dbReference type="ARBA" id="ARBA00023163"/>
    </source>
</evidence>
<evidence type="ECO:0000259" key="4">
    <source>
        <dbReference type="PROSITE" id="PS50987"/>
    </source>
</evidence>
<dbReference type="GO" id="GO:0003677">
    <property type="term" value="F:DNA binding"/>
    <property type="evidence" value="ECO:0007669"/>
    <property type="project" value="UniProtKB-KW"/>
</dbReference>
<dbReference type="InterPro" id="IPR011991">
    <property type="entry name" value="ArsR-like_HTH"/>
</dbReference>
<keyword evidence="2" id="KW-0238">DNA-binding</keyword>